<keyword evidence="3" id="KW-0460">Magnesium</keyword>
<proteinExistence type="predicted"/>
<gene>
    <name evidence="8" type="ORF">GGR17_003762</name>
</gene>
<dbReference type="SFLD" id="SFLDG00180">
    <property type="entry name" value="muconate_cycloisomerase"/>
    <property type="match status" value="1"/>
</dbReference>
<dbReference type="GO" id="GO:0009234">
    <property type="term" value="P:menaquinone biosynthetic process"/>
    <property type="evidence" value="ECO:0007669"/>
    <property type="project" value="UniProtKB-UniRule"/>
</dbReference>
<evidence type="ECO:0000256" key="4">
    <source>
        <dbReference type="ARBA" id="ARBA00023239"/>
    </source>
</evidence>
<dbReference type="RefSeq" id="WP_054539069.1">
    <property type="nucleotide sequence ID" value="NZ_JACIEQ010000014.1"/>
</dbReference>
<dbReference type="SUPFAM" id="SSF54826">
    <property type="entry name" value="Enolase N-terminal domain-like"/>
    <property type="match status" value="1"/>
</dbReference>
<feature type="domain" description="Mandelate racemase/muconate lactonizing enzyme C-terminal" evidence="7">
    <location>
        <begin position="142"/>
        <end position="234"/>
    </location>
</feature>
<name>A0A840CIG3_9RHOB</name>
<dbReference type="Pfam" id="PF02746">
    <property type="entry name" value="MR_MLE_N"/>
    <property type="match status" value="1"/>
</dbReference>
<dbReference type="EMBL" id="JACIEQ010000014">
    <property type="protein sequence ID" value="MBB4023922.1"/>
    <property type="molecule type" value="Genomic_DNA"/>
</dbReference>
<dbReference type="GO" id="GO:0043748">
    <property type="term" value="F:O-succinylbenzoate synthase activity"/>
    <property type="evidence" value="ECO:0007669"/>
    <property type="project" value="UniProtKB-EC"/>
</dbReference>
<dbReference type="InterPro" id="IPR029065">
    <property type="entry name" value="Enolase_C-like"/>
</dbReference>
<dbReference type="GO" id="GO:0016854">
    <property type="term" value="F:racemase and epimerase activity"/>
    <property type="evidence" value="ECO:0007669"/>
    <property type="project" value="UniProtKB-ARBA"/>
</dbReference>
<dbReference type="InterPro" id="IPR013341">
    <property type="entry name" value="Mandelate_racemase_N_dom"/>
</dbReference>
<dbReference type="PANTHER" id="PTHR48073">
    <property type="entry name" value="O-SUCCINYLBENZOATE SYNTHASE-RELATED"/>
    <property type="match status" value="1"/>
</dbReference>
<dbReference type="InterPro" id="IPR013342">
    <property type="entry name" value="Mandelate_racemase_C"/>
</dbReference>
<dbReference type="EC" id="4.2.1.113" evidence="5 6"/>
<dbReference type="SFLD" id="SFLDS00001">
    <property type="entry name" value="Enolase"/>
    <property type="match status" value="1"/>
</dbReference>
<comment type="caution">
    <text evidence="8">The sequence shown here is derived from an EMBL/GenBank/DDBJ whole genome shotgun (WGS) entry which is preliminary data.</text>
</comment>
<dbReference type="InterPro" id="IPR036849">
    <property type="entry name" value="Enolase-like_C_sf"/>
</dbReference>
<comment type="cofactor">
    <cofactor evidence="1">
        <name>a divalent metal cation</name>
        <dbReference type="ChEBI" id="CHEBI:60240"/>
    </cofactor>
</comment>
<dbReference type="Gene3D" id="3.20.20.120">
    <property type="entry name" value="Enolase-like C-terminal domain"/>
    <property type="match status" value="1"/>
</dbReference>
<reference evidence="8" key="1">
    <citation type="submission" date="2020-08" db="EMBL/GenBank/DDBJ databases">
        <title>Genomic Encyclopedia of Type Strains, Phase IV (KMG-IV): sequencing the most valuable type-strain genomes for metagenomic binning, comparative biology and taxonomic classification.</title>
        <authorList>
            <person name="Goeker M."/>
        </authorList>
    </citation>
    <scope>NUCLEOTIDE SEQUENCE [LARGE SCALE GENOMIC DNA]</scope>
    <source>
        <strain evidence="8">DSM 105040</strain>
    </source>
</reference>
<dbReference type="SFLD" id="SFLDF00009">
    <property type="entry name" value="o-succinylbenzoate_synthase"/>
    <property type="match status" value="1"/>
</dbReference>
<evidence type="ECO:0000256" key="1">
    <source>
        <dbReference type="ARBA" id="ARBA00001968"/>
    </source>
</evidence>
<keyword evidence="9" id="KW-1185">Reference proteome</keyword>
<dbReference type="InterPro" id="IPR029017">
    <property type="entry name" value="Enolase-like_N"/>
</dbReference>
<dbReference type="AlphaFoldDB" id="A0A840CIG3"/>
<sequence>MKIDRIDIYHVSMPLLAPWKTAFSDEHAIESILVRMESDGTVGWGEAAPYSVPQFCAEWCPAAFLLIRDVFAPLLIGRDIASGGQLQGLLAPFKANQFAKAALDTAWWDLQARRAGQPLWQMLGGSAPLIEVGADIPVQDSIEALLARVAAAQEAGFTRTKLKFRRDSGVAMVARVRESFPDMPVHIDCNCGFTLDDLPLFRELDALGLVMIEQPLAGDDLVHHARLQGRLTTPLCLDESITSLERARKAIEIGACRWMNIKHGRVGGLTNALEVYQVCRESDVPCWIGGMLESNIGQGASIALATLSGLSYAPDIFPAGRLYHSDLATPDLVGVSPSSIRASNLPGHGFQPVPEKLQAMTLQSAAAT</sequence>
<dbReference type="Proteomes" id="UP000585681">
    <property type="component" value="Unassembled WGS sequence"/>
</dbReference>
<dbReference type="GO" id="GO:0046872">
    <property type="term" value="F:metal ion binding"/>
    <property type="evidence" value="ECO:0007669"/>
    <property type="project" value="UniProtKB-KW"/>
</dbReference>
<dbReference type="SUPFAM" id="SSF51604">
    <property type="entry name" value="Enolase C-terminal domain-like"/>
    <property type="match status" value="1"/>
</dbReference>
<protein>
    <recommendedName>
        <fullName evidence="5 6">o-succinylbenzoate synthase</fullName>
        <ecNumber evidence="5 6">4.2.1.113</ecNumber>
    </recommendedName>
</protein>
<dbReference type="InterPro" id="IPR010197">
    <property type="entry name" value="OSBS/NAAAR"/>
</dbReference>
<keyword evidence="2" id="KW-0479">Metal-binding</keyword>
<evidence type="ECO:0000256" key="2">
    <source>
        <dbReference type="ARBA" id="ARBA00022723"/>
    </source>
</evidence>
<dbReference type="Gene3D" id="3.30.390.10">
    <property type="entry name" value="Enolase-like, N-terminal domain"/>
    <property type="match status" value="1"/>
</dbReference>
<dbReference type="NCBIfam" id="TIGR01928">
    <property type="entry name" value="menC_lowGC_arch"/>
    <property type="match status" value="1"/>
</dbReference>
<evidence type="ECO:0000313" key="8">
    <source>
        <dbReference type="EMBL" id="MBB4023922.1"/>
    </source>
</evidence>
<dbReference type="PANTHER" id="PTHR48073:SF5">
    <property type="entry name" value="O-SUCCINYLBENZOATE SYNTHASE"/>
    <property type="match status" value="1"/>
</dbReference>
<evidence type="ECO:0000256" key="3">
    <source>
        <dbReference type="ARBA" id="ARBA00022842"/>
    </source>
</evidence>
<keyword evidence="4 8" id="KW-0456">Lyase</keyword>
<dbReference type="Pfam" id="PF13378">
    <property type="entry name" value="MR_MLE_C"/>
    <property type="match status" value="1"/>
</dbReference>
<dbReference type="SMART" id="SM00922">
    <property type="entry name" value="MR_MLE"/>
    <property type="match status" value="1"/>
</dbReference>
<evidence type="ECO:0000259" key="7">
    <source>
        <dbReference type="SMART" id="SM00922"/>
    </source>
</evidence>
<evidence type="ECO:0000256" key="5">
    <source>
        <dbReference type="ARBA" id="ARBA00029491"/>
    </source>
</evidence>
<evidence type="ECO:0000313" key="9">
    <source>
        <dbReference type="Proteomes" id="UP000585681"/>
    </source>
</evidence>
<accession>A0A840CIG3</accession>
<organism evidence="8 9">
    <name type="scientific">Actibacterium naphthalenivorans</name>
    <dbReference type="NCBI Taxonomy" id="1614693"/>
    <lineage>
        <taxon>Bacteria</taxon>
        <taxon>Pseudomonadati</taxon>
        <taxon>Pseudomonadota</taxon>
        <taxon>Alphaproteobacteria</taxon>
        <taxon>Rhodobacterales</taxon>
        <taxon>Roseobacteraceae</taxon>
        <taxon>Actibacterium</taxon>
    </lineage>
</organism>
<evidence type="ECO:0000256" key="6">
    <source>
        <dbReference type="NCBIfam" id="TIGR01928"/>
    </source>
</evidence>
<dbReference type="UniPathway" id="UPA01057">
    <property type="reaction ID" value="UER00165"/>
</dbReference>
<dbReference type="UniPathway" id="UPA00079"/>